<comment type="caution">
    <text evidence="1">The sequence shown here is derived from an EMBL/GenBank/DDBJ whole genome shotgun (WGS) entry which is preliminary data.</text>
</comment>
<name>A0AAD3NGL9_LATJO</name>
<evidence type="ECO:0000313" key="1">
    <source>
        <dbReference type="EMBL" id="GLD71589.1"/>
    </source>
</evidence>
<dbReference type="SUPFAM" id="SSF48726">
    <property type="entry name" value="Immunoglobulin"/>
    <property type="match status" value="1"/>
</dbReference>
<gene>
    <name evidence="1" type="ORF">AKAME5_002291100</name>
</gene>
<accession>A0AAD3NGL9</accession>
<dbReference type="EMBL" id="BRZM01000664">
    <property type="protein sequence ID" value="GLD71589.1"/>
    <property type="molecule type" value="Genomic_DNA"/>
</dbReference>
<dbReference type="Proteomes" id="UP001279410">
    <property type="component" value="Unassembled WGS sequence"/>
</dbReference>
<reference evidence="1" key="1">
    <citation type="submission" date="2022-08" db="EMBL/GenBank/DDBJ databases">
        <title>Genome sequencing of akame (Lates japonicus).</title>
        <authorList>
            <person name="Hashiguchi Y."/>
            <person name="Takahashi H."/>
        </authorList>
    </citation>
    <scope>NUCLEOTIDE SEQUENCE</scope>
    <source>
        <strain evidence="1">Kochi</strain>
    </source>
</reference>
<dbReference type="AlphaFoldDB" id="A0AAD3NGL9"/>
<dbReference type="InterPro" id="IPR013783">
    <property type="entry name" value="Ig-like_fold"/>
</dbReference>
<keyword evidence="2" id="KW-1185">Reference proteome</keyword>
<proteinExistence type="predicted"/>
<protein>
    <submittedName>
        <fullName evidence="1">Interleukin-1 receptor type 1-like isoform X1</fullName>
    </submittedName>
</protein>
<organism evidence="1 2">
    <name type="scientific">Lates japonicus</name>
    <name type="common">Japanese lates</name>
    <dbReference type="NCBI Taxonomy" id="270547"/>
    <lineage>
        <taxon>Eukaryota</taxon>
        <taxon>Metazoa</taxon>
        <taxon>Chordata</taxon>
        <taxon>Craniata</taxon>
        <taxon>Vertebrata</taxon>
        <taxon>Euteleostomi</taxon>
        <taxon>Actinopterygii</taxon>
        <taxon>Neopterygii</taxon>
        <taxon>Teleostei</taxon>
        <taxon>Neoteleostei</taxon>
        <taxon>Acanthomorphata</taxon>
        <taxon>Carangaria</taxon>
        <taxon>Carangaria incertae sedis</taxon>
        <taxon>Centropomidae</taxon>
        <taxon>Lates</taxon>
    </lineage>
</organism>
<keyword evidence="1" id="KW-0675">Receptor</keyword>
<sequence>MFVEGLHYLLCLKRELKVRNTCPPTARYLITKDNGDRAWPMRVMGVSSSREQTTVVPSKSSRLQELRTISALTEVSSTDNGPFGQDSGKLMIPAVKAIPCRCLHICQLTVLINLSSTKSAESSGSILQDVFNFTAVPYNITWGFEHIVDGTGRYSYKDTTTLIIHRVELQSNSSYTCTLTFTHGGITGSVSETIDARIRV</sequence>
<dbReference type="Gene3D" id="2.60.40.10">
    <property type="entry name" value="Immunoglobulins"/>
    <property type="match status" value="1"/>
</dbReference>
<evidence type="ECO:0000313" key="2">
    <source>
        <dbReference type="Proteomes" id="UP001279410"/>
    </source>
</evidence>
<dbReference type="InterPro" id="IPR036179">
    <property type="entry name" value="Ig-like_dom_sf"/>
</dbReference>